<dbReference type="InterPro" id="IPR021832">
    <property type="entry name" value="ANKRD13"/>
</dbReference>
<name>A0AAD7QAY5_QUISA</name>
<organism evidence="2 3">
    <name type="scientific">Quillaja saponaria</name>
    <name type="common">Soap bark tree</name>
    <dbReference type="NCBI Taxonomy" id="32244"/>
    <lineage>
        <taxon>Eukaryota</taxon>
        <taxon>Viridiplantae</taxon>
        <taxon>Streptophyta</taxon>
        <taxon>Embryophyta</taxon>
        <taxon>Tracheophyta</taxon>
        <taxon>Spermatophyta</taxon>
        <taxon>Magnoliopsida</taxon>
        <taxon>eudicotyledons</taxon>
        <taxon>Gunneridae</taxon>
        <taxon>Pentapetalae</taxon>
        <taxon>rosids</taxon>
        <taxon>fabids</taxon>
        <taxon>Fabales</taxon>
        <taxon>Quillajaceae</taxon>
        <taxon>Quillaja</taxon>
    </lineage>
</organism>
<dbReference type="EMBL" id="JARAOO010000003">
    <property type="protein sequence ID" value="KAJ7978165.1"/>
    <property type="molecule type" value="Genomic_DNA"/>
</dbReference>
<sequence>MEDLSRYAPSPAHLAVARHDHAALRRIISSLPRLSRAVILRDPISADILMAASADWSLQNEHGWSAIQEAVCTRKDAIALIMVQHHEPLSWAKWCRRIPRFVSSAARIRDFYMEITFHFESSVIPFIGRIAPSDTNRIWKRGSNLRADMTLDGFDGFRIQRTSVEYDDLLTAEERMQLDSALRIDGICEDEEHGLCESRENGSVGAYHENKKNLKTNSNSDDPKLFNKFSKECSNQRLVDQQNSISEYQ</sequence>
<proteinExistence type="predicted"/>
<dbReference type="SUPFAM" id="SSF48403">
    <property type="entry name" value="Ankyrin repeat"/>
    <property type="match status" value="1"/>
</dbReference>
<reference evidence="2" key="1">
    <citation type="journal article" date="2023" name="Science">
        <title>Elucidation of the pathway for biosynthesis of saponin adjuvants from the soapbark tree.</title>
        <authorList>
            <person name="Reed J."/>
            <person name="Orme A."/>
            <person name="El-Demerdash A."/>
            <person name="Owen C."/>
            <person name="Martin L.B.B."/>
            <person name="Misra R.C."/>
            <person name="Kikuchi S."/>
            <person name="Rejzek M."/>
            <person name="Martin A.C."/>
            <person name="Harkess A."/>
            <person name="Leebens-Mack J."/>
            <person name="Louveau T."/>
            <person name="Stephenson M.J."/>
            <person name="Osbourn A."/>
        </authorList>
    </citation>
    <scope>NUCLEOTIDE SEQUENCE</scope>
    <source>
        <strain evidence="2">S10</strain>
    </source>
</reference>
<protein>
    <submittedName>
        <fullName evidence="2">Ankyrin repeat domain-containing protein</fullName>
    </submittedName>
</protein>
<dbReference type="KEGG" id="qsa:O6P43_007672"/>
<evidence type="ECO:0000313" key="2">
    <source>
        <dbReference type="EMBL" id="KAJ7978165.1"/>
    </source>
</evidence>
<evidence type="ECO:0000313" key="3">
    <source>
        <dbReference type="Proteomes" id="UP001163823"/>
    </source>
</evidence>
<dbReference type="AlphaFoldDB" id="A0AAD7QAY5"/>
<dbReference type="PANTHER" id="PTHR12447">
    <property type="entry name" value="ANKYRIN REPEAT DOMAIN-CONTAINING PROTEIN 13"/>
    <property type="match status" value="1"/>
</dbReference>
<comment type="caution">
    <text evidence="2">The sequence shown here is derived from an EMBL/GenBank/DDBJ whole genome shotgun (WGS) entry which is preliminary data.</text>
</comment>
<dbReference type="InterPro" id="IPR036770">
    <property type="entry name" value="Ankyrin_rpt-contain_sf"/>
</dbReference>
<keyword evidence="3" id="KW-1185">Reference proteome</keyword>
<gene>
    <name evidence="2" type="ORF">O6P43_007672</name>
</gene>
<dbReference type="PANTHER" id="PTHR12447:SF25">
    <property type="entry name" value="ANKYRIN REPEAT DOMAIN-CONTAINING PROTEIN 13C"/>
    <property type="match status" value="1"/>
</dbReference>
<evidence type="ECO:0000256" key="1">
    <source>
        <dbReference type="ARBA" id="ARBA00004202"/>
    </source>
</evidence>
<comment type="subcellular location">
    <subcellularLocation>
        <location evidence="1">Cell membrane</location>
        <topology evidence="1">Peripheral membrane protein</topology>
    </subcellularLocation>
</comment>
<dbReference type="Proteomes" id="UP001163823">
    <property type="component" value="Chromosome 3"/>
</dbReference>
<dbReference type="GO" id="GO:0005737">
    <property type="term" value="C:cytoplasm"/>
    <property type="evidence" value="ECO:0007669"/>
    <property type="project" value="TreeGrafter"/>
</dbReference>
<accession>A0AAD7QAY5</accession>
<dbReference type="GO" id="GO:0005886">
    <property type="term" value="C:plasma membrane"/>
    <property type="evidence" value="ECO:0007669"/>
    <property type="project" value="UniProtKB-SubCell"/>
</dbReference>